<dbReference type="OrthoDB" id="1438067at2"/>
<dbReference type="Proteomes" id="UP000228740">
    <property type="component" value="Unassembled WGS sequence"/>
</dbReference>
<organism evidence="1 2">
    <name type="scientific">Chryseobacterium geocarposphaerae</name>
    <dbReference type="NCBI Taxonomy" id="1416776"/>
    <lineage>
        <taxon>Bacteria</taxon>
        <taxon>Pseudomonadati</taxon>
        <taxon>Bacteroidota</taxon>
        <taxon>Flavobacteriia</taxon>
        <taxon>Flavobacteriales</taxon>
        <taxon>Weeksellaceae</taxon>
        <taxon>Chryseobacterium group</taxon>
        <taxon>Chryseobacterium</taxon>
    </lineage>
</organism>
<dbReference type="InterPro" id="IPR016181">
    <property type="entry name" value="Acyl_CoA_acyltransferase"/>
</dbReference>
<dbReference type="AlphaFoldDB" id="A0A2M9CAI9"/>
<keyword evidence="2" id="KW-1185">Reference proteome</keyword>
<dbReference type="RefSeq" id="WP_100376511.1">
    <property type="nucleotide sequence ID" value="NZ_PGFD01000001.1"/>
</dbReference>
<protein>
    <recommendedName>
        <fullName evidence="3">Acetyltransferase (GNAT) family protein</fullName>
    </recommendedName>
</protein>
<comment type="caution">
    <text evidence="1">The sequence shown here is derived from an EMBL/GenBank/DDBJ whole genome shotgun (WGS) entry which is preliminary data.</text>
</comment>
<evidence type="ECO:0000313" key="2">
    <source>
        <dbReference type="Proteomes" id="UP000228740"/>
    </source>
</evidence>
<proteinExistence type="predicted"/>
<sequence>MEQIKTILIKHKDITVVLLKQIAELKSIRWNYSLENQLKWMNDNLKNEDYHLLIYVTDQLVAYTNFVDIQVGINKQPIPFKGIGNVCTAESGKGLGDLLMKSINEVIITHNWNGVLLCKDKLVGYYEKYGWILVDKNNIFSKQLQSINTLTFNLDSKIVFFEYNNVLF</sequence>
<dbReference type="EMBL" id="PGFD01000001">
    <property type="protein sequence ID" value="PJJ67830.1"/>
    <property type="molecule type" value="Genomic_DNA"/>
</dbReference>
<name>A0A2M9CAI9_9FLAO</name>
<accession>A0A2M9CAI9</accession>
<evidence type="ECO:0000313" key="1">
    <source>
        <dbReference type="EMBL" id="PJJ67830.1"/>
    </source>
</evidence>
<dbReference type="SUPFAM" id="SSF55729">
    <property type="entry name" value="Acyl-CoA N-acyltransferases (Nat)"/>
    <property type="match status" value="1"/>
</dbReference>
<gene>
    <name evidence="1" type="ORF">CLV73_1849</name>
</gene>
<evidence type="ECO:0008006" key="3">
    <source>
        <dbReference type="Google" id="ProtNLM"/>
    </source>
</evidence>
<dbReference type="Gene3D" id="3.40.630.30">
    <property type="match status" value="1"/>
</dbReference>
<reference evidence="1 2" key="1">
    <citation type="submission" date="2017-11" db="EMBL/GenBank/DDBJ databases">
        <title>Genomic Encyclopedia of Archaeal and Bacterial Type Strains, Phase II (KMG-II): From Individual Species to Whole Genera.</title>
        <authorList>
            <person name="Goeker M."/>
        </authorList>
    </citation>
    <scope>NUCLEOTIDE SEQUENCE [LARGE SCALE GENOMIC DNA]</scope>
    <source>
        <strain evidence="1 2">DSM 27617</strain>
    </source>
</reference>